<keyword evidence="2 4" id="KW-0238">DNA-binding</keyword>
<dbReference type="Gene3D" id="1.10.443.10">
    <property type="entry name" value="Intergrase catalytic core"/>
    <property type="match status" value="1"/>
</dbReference>
<dbReference type="PANTHER" id="PTHR30349:SF41">
    <property type="entry name" value="INTEGRASE_RECOMBINASE PROTEIN MJ0367-RELATED"/>
    <property type="match status" value="1"/>
</dbReference>
<dbReference type="Pfam" id="PF00589">
    <property type="entry name" value="Phage_integrase"/>
    <property type="match status" value="1"/>
</dbReference>
<evidence type="ECO:0000259" key="6">
    <source>
        <dbReference type="PROSITE" id="PS51900"/>
    </source>
</evidence>
<dbReference type="RefSeq" id="WP_382403283.1">
    <property type="nucleotide sequence ID" value="NZ_JBHTLY010000005.1"/>
</dbReference>
<dbReference type="PANTHER" id="PTHR30349">
    <property type="entry name" value="PHAGE INTEGRASE-RELATED"/>
    <property type="match status" value="1"/>
</dbReference>
<keyword evidence="3" id="KW-0233">DNA recombination</keyword>
<proteinExistence type="inferred from homology"/>
<dbReference type="PROSITE" id="PS51898">
    <property type="entry name" value="TYR_RECOMBINASE"/>
    <property type="match status" value="1"/>
</dbReference>
<feature type="domain" description="Core-binding (CB)" evidence="6">
    <location>
        <begin position="1"/>
        <end position="79"/>
    </location>
</feature>
<name>A0ABW3TQE4_9MICO</name>
<evidence type="ECO:0000256" key="3">
    <source>
        <dbReference type="ARBA" id="ARBA00023172"/>
    </source>
</evidence>
<evidence type="ECO:0000256" key="1">
    <source>
        <dbReference type="ARBA" id="ARBA00008857"/>
    </source>
</evidence>
<evidence type="ECO:0000259" key="5">
    <source>
        <dbReference type="PROSITE" id="PS51898"/>
    </source>
</evidence>
<dbReference type="InterPro" id="IPR013762">
    <property type="entry name" value="Integrase-like_cat_sf"/>
</dbReference>
<protein>
    <submittedName>
        <fullName evidence="7">Tyrosine-type recombinase/integrase</fullName>
    </submittedName>
</protein>
<comment type="caution">
    <text evidence="7">The sequence shown here is derived from an EMBL/GenBank/DDBJ whole genome shotgun (WGS) entry which is preliminary data.</text>
</comment>
<evidence type="ECO:0000313" key="8">
    <source>
        <dbReference type="Proteomes" id="UP001597181"/>
    </source>
</evidence>
<dbReference type="EMBL" id="JBHTLY010000005">
    <property type="protein sequence ID" value="MFD1202663.1"/>
    <property type="molecule type" value="Genomic_DNA"/>
</dbReference>
<dbReference type="Proteomes" id="UP001597181">
    <property type="component" value="Unassembled WGS sequence"/>
</dbReference>
<gene>
    <name evidence="7" type="ORF">ACFQ3U_12245</name>
</gene>
<dbReference type="InterPro" id="IPR044068">
    <property type="entry name" value="CB"/>
</dbReference>
<dbReference type="InterPro" id="IPR011010">
    <property type="entry name" value="DNA_brk_join_enz"/>
</dbReference>
<sequence length="285" mass="31883">MTNNDLLEAFADYQRAGNRAKRTIGTRASILRAFAKRQNTTLLEATVFHLRKEIGREETAPSTKATTRATFIAFYTFLHVEEIRQDNPSLKLPVVKVPPHRPRPYTQEQIDRLLSSGAYKRTRAMILLATYQGLRASEIAAVHADDIDTHAGTLKVLGKGGRLDYLPLHETIRELAPSMNAGWWFPARGGRDGHIKGQSVSDLLTDARARAGITDKQLTGHSLRHSFGTELVRGGANIRAVQELMRHSSLQTTQRYTQVLDEDRRQALDVLQGRTIPKRSGRKAA</sequence>
<comment type="similarity">
    <text evidence="1">Belongs to the 'phage' integrase family.</text>
</comment>
<organism evidence="7 8">
    <name type="scientific">Leucobacter albus</name>
    <dbReference type="NCBI Taxonomy" id="272210"/>
    <lineage>
        <taxon>Bacteria</taxon>
        <taxon>Bacillati</taxon>
        <taxon>Actinomycetota</taxon>
        <taxon>Actinomycetes</taxon>
        <taxon>Micrococcales</taxon>
        <taxon>Microbacteriaceae</taxon>
        <taxon>Leucobacter</taxon>
    </lineage>
</organism>
<evidence type="ECO:0000256" key="2">
    <source>
        <dbReference type="ARBA" id="ARBA00023125"/>
    </source>
</evidence>
<accession>A0ABW3TQE4</accession>
<feature type="domain" description="Tyr recombinase" evidence="5">
    <location>
        <begin position="100"/>
        <end position="269"/>
    </location>
</feature>
<evidence type="ECO:0000256" key="4">
    <source>
        <dbReference type="PROSITE-ProRule" id="PRU01248"/>
    </source>
</evidence>
<dbReference type="InterPro" id="IPR002104">
    <property type="entry name" value="Integrase_catalytic"/>
</dbReference>
<dbReference type="PROSITE" id="PS51900">
    <property type="entry name" value="CB"/>
    <property type="match status" value="1"/>
</dbReference>
<evidence type="ECO:0000313" key="7">
    <source>
        <dbReference type="EMBL" id="MFD1202663.1"/>
    </source>
</evidence>
<keyword evidence="8" id="KW-1185">Reference proteome</keyword>
<dbReference type="SUPFAM" id="SSF56349">
    <property type="entry name" value="DNA breaking-rejoining enzymes"/>
    <property type="match status" value="1"/>
</dbReference>
<reference evidence="8" key="1">
    <citation type="journal article" date="2019" name="Int. J. Syst. Evol. Microbiol.">
        <title>The Global Catalogue of Microorganisms (GCM) 10K type strain sequencing project: providing services to taxonomists for standard genome sequencing and annotation.</title>
        <authorList>
            <consortium name="The Broad Institute Genomics Platform"/>
            <consortium name="The Broad Institute Genome Sequencing Center for Infectious Disease"/>
            <person name="Wu L."/>
            <person name="Ma J."/>
        </authorList>
    </citation>
    <scope>NUCLEOTIDE SEQUENCE [LARGE SCALE GENOMIC DNA]</scope>
    <source>
        <strain evidence="8">CCUG 50213</strain>
    </source>
</reference>
<dbReference type="InterPro" id="IPR050090">
    <property type="entry name" value="Tyrosine_recombinase_XerCD"/>
</dbReference>